<dbReference type="GO" id="GO:0045892">
    <property type="term" value="P:negative regulation of DNA-templated transcription"/>
    <property type="evidence" value="ECO:0007669"/>
    <property type="project" value="TreeGrafter"/>
</dbReference>
<dbReference type="PANTHER" id="PTHR21358:SF4">
    <property type="entry name" value="PROTEIN MAELSTROM HOMOLOG"/>
    <property type="match status" value="1"/>
</dbReference>
<evidence type="ECO:0000256" key="2">
    <source>
        <dbReference type="ARBA" id="ARBA00004496"/>
    </source>
</evidence>
<dbReference type="GO" id="GO:0043565">
    <property type="term" value="F:sequence-specific DNA binding"/>
    <property type="evidence" value="ECO:0007669"/>
    <property type="project" value="TreeGrafter"/>
</dbReference>
<evidence type="ECO:0000259" key="9">
    <source>
        <dbReference type="Pfam" id="PF13017"/>
    </source>
</evidence>
<evidence type="ECO:0000256" key="3">
    <source>
        <dbReference type="ARBA" id="ARBA00007057"/>
    </source>
</evidence>
<organism evidence="10 11">
    <name type="scientific">Macrosiphum euphorbiae</name>
    <name type="common">potato aphid</name>
    <dbReference type="NCBI Taxonomy" id="13131"/>
    <lineage>
        <taxon>Eukaryota</taxon>
        <taxon>Metazoa</taxon>
        <taxon>Ecdysozoa</taxon>
        <taxon>Arthropoda</taxon>
        <taxon>Hexapoda</taxon>
        <taxon>Insecta</taxon>
        <taxon>Pterygota</taxon>
        <taxon>Neoptera</taxon>
        <taxon>Paraneoptera</taxon>
        <taxon>Hemiptera</taxon>
        <taxon>Sternorrhyncha</taxon>
        <taxon>Aphidomorpha</taxon>
        <taxon>Aphidoidea</taxon>
        <taxon>Aphididae</taxon>
        <taxon>Macrosiphini</taxon>
        <taxon>Macrosiphum</taxon>
    </lineage>
</organism>
<dbReference type="GO" id="GO:0030154">
    <property type="term" value="P:cell differentiation"/>
    <property type="evidence" value="ECO:0007669"/>
    <property type="project" value="UniProtKB-KW"/>
</dbReference>
<evidence type="ECO:0000313" key="10">
    <source>
        <dbReference type="EMBL" id="CAI6354588.1"/>
    </source>
</evidence>
<comment type="caution">
    <text evidence="10">The sequence shown here is derived from an EMBL/GenBank/DDBJ whole genome shotgun (WGS) entry which is preliminary data.</text>
</comment>
<feature type="domain" description="Maelstrom" evidence="9">
    <location>
        <begin position="52"/>
        <end position="269"/>
    </location>
</feature>
<dbReference type="PANTHER" id="PTHR21358">
    <property type="entry name" value="PROTEIN MAELSTROM HOMOLOG"/>
    <property type="match status" value="1"/>
</dbReference>
<evidence type="ECO:0000256" key="8">
    <source>
        <dbReference type="ARBA" id="ARBA00023242"/>
    </source>
</evidence>
<dbReference type="InterPro" id="IPR024970">
    <property type="entry name" value="Maelstrom"/>
</dbReference>
<dbReference type="GO" id="GO:0007140">
    <property type="term" value="P:male meiotic nuclear division"/>
    <property type="evidence" value="ECO:0007669"/>
    <property type="project" value="TreeGrafter"/>
</dbReference>
<evidence type="ECO:0000256" key="6">
    <source>
        <dbReference type="ARBA" id="ARBA00023125"/>
    </source>
</evidence>
<keyword evidence="6" id="KW-0238">DNA-binding</keyword>
<proteinExistence type="inferred from homology"/>
<dbReference type="InterPro" id="IPR039259">
    <property type="entry name" value="Protein_maelstrom"/>
</dbReference>
<evidence type="ECO:0000256" key="5">
    <source>
        <dbReference type="ARBA" id="ARBA00022782"/>
    </source>
</evidence>
<keyword evidence="11" id="KW-1185">Reference proteome</keyword>
<dbReference type="GO" id="GO:0005634">
    <property type="term" value="C:nucleus"/>
    <property type="evidence" value="ECO:0007669"/>
    <property type="project" value="UniProtKB-SubCell"/>
</dbReference>
<dbReference type="GO" id="GO:0060964">
    <property type="term" value="P:regulation of miRNA-mediated gene silencing"/>
    <property type="evidence" value="ECO:0007669"/>
    <property type="project" value="InterPro"/>
</dbReference>
<dbReference type="AlphaFoldDB" id="A0AAV0WFJ3"/>
<evidence type="ECO:0000256" key="4">
    <source>
        <dbReference type="ARBA" id="ARBA00022490"/>
    </source>
</evidence>
<keyword evidence="5" id="KW-0221">Differentiation</keyword>
<comment type="subcellular location">
    <subcellularLocation>
        <location evidence="2">Cytoplasm</location>
    </subcellularLocation>
    <subcellularLocation>
        <location evidence="1">Nucleus</location>
    </subcellularLocation>
</comment>
<evidence type="ECO:0000256" key="1">
    <source>
        <dbReference type="ARBA" id="ARBA00004123"/>
    </source>
</evidence>
<reference evidence="10 11" key="1">
    <citation type="submission" date="2023-01" db="EMBL/GenBank/DDBJ databases">
        <authorList>
            <person name="Whitehead M."/>
        </authorList>
    </citation>
    <scope>NUCLEOTIDE SEQUENCE [LARGE SCALE GENOMIC DNA]</scope>
</reference>
<comment type="similarity">
    <text evidence="3">Belongs to the maelstrom family.</text>
</comment>
<evidence type="ECO:0000313" key="11">
    <source>
        <dbReference type="Proteomes" id="UP001160148"/>
    </source>
</evidence>
<dbReference type="EMBL" id="CARXXK010000002">
    <property type="protein sequence ID" value="CAI6354588.1"/>
    <property type="molecule type" value="Genomic_DNA"/>
</dbReference>
<keyword evidence="7" id="KW-0943">RNA-mediated gene silencing</keyword>
<protein>
    <recommendedName>
        <fullName evidence="9">Maelstrom domain-containing protein</fullName>
    </recommendedName>
</protein>
<accession>A0AAV0WFJ3</accession>
<dbReference type="GO" id="GO:0034587">
    <property type="term" value="P:piRNA processing"/>
    <property type="evidence" value="ECO:0007669"/>
    <property type="project" value="TreeGrafter"/>
</dbReference>
<gene>
    <name evidence="10" type="ORF">MEUPH1_LOCUS10563</name>
</gene>
<dbReference type="Pfam" id="PF13017">
    <property type="entry name" value="Maelstrom"/>
    <property type="match status" value="1"/>
</dbReference>
<keyword evidence="8" id="KW-0539">Nucleus</keyword>
<dbReference type="Proteomes" id="UP001160148">
    <property type="component" value="Unassembled WGS sequence"/>
</dbReference>
<keyword evidence="4" id="KW-0963">Cytoplasm</keyword>
<name>A0AAV0WFJ3_9HEMI</name>
<dbReference type="GO" id="GO:0043186">
    <property type="term" value="C:P granule"/>
    <property type="evidence" value="ECO:0007669"/>
    <property type="project" value="TreeGrafter"/>
</dbReference>
<evidence type="ECO:0000256" key="7">
    <source>
        <dbReference type="ARBA" id="ARBA00023158"/>
    </source>
</evidence>
<dbReference type="GO" id="GO:0007283">
    <property type="term" value="P:spermatogenesis"/>
    <property type="evidence" value="ECO:0007669"/>
    <property type="project" value="TreeGrafter"/>
</dbReference>
<sequence length="299" mass="34796">MKQITDLHNNSYDFWNMQKYITKMFECIPNNQELFNKKFILLHINCHTHNGEQYYFPAEIAALEFNLLNGVSRTYHQIIGLSKIYPRGFAGGMRQFSDEFHQISCWHEHPDDYQNILMEFTTFLKDGTNHTDLQEGTLDLPYLYTVESDIGVDMMKTKSSLERLYSTAFPKVDAAHLKSIFKIGSIERLLLEVKKKLNLHLDQRNLRSGMSVHDILESEMYGHGLGCMYHEIRDIAFKCSKARILQWMSNICTHINTYTGLQLVPGKHIAVQLRDGSRMIVENEDLPLSKQDLKLENIN</sequence>